<dbReference type="InterPro" id="IPR043130">
    <property type="entry name" value="CDP-OH_PTrfase_TM_dom"/>
</dbReference>
<feature type="transmembrane region" description="Helical" evidence="16">
    <location>
        <begin position="7"/>
        <end position="24"/>
    </location>
</feature>
<keyword evidence="7 15" id="KW-0808">Transferase</keyword>
<dbReference type="InterPro" id="IPR000462">
    <property type="entry name" value="CDP-OH_P_trans"/>
</dbReference>
<evidence type="ECO:0000256" key="1">
    <source>
        <dbReference type="ARBA" id="ARBA00004141"/>
    </source>
</evidence>
<dbReference type="Pfam" id="PF01066">
    <property type="entry name" value="CDP-OH_P_transf"/>
    <property type="match status" value="1"/>
</dbReference>
<name>A0A7X0ESB2_9PSED</name>
<evidence type="ECO:0000256" key="14">
    <source>
        <dbReference type="ARBA" id="ARBA00048586"/>
    </source>
</evidence>
<keyword evidence="10" id="KW-0443">Lipid metabolism</keyword>
<evidence type="ECO:0000256" key="7">
    <source>
        <dbReference type="ARBA" id="ARBA00022679"/>
    </source>
</evidence>
<evidence type="ECO:0000256" key="15">
    <source>
        <dbReference type="RuleBase" id="RU003750"/>
    </source>
</evidence>
<proteinExistence type="inferred from homology"/>
<dbReference type="InterPro" id="IPR004570">
    <property type="entry name" value="Phosphatidylglycerol_P_synth"/>
</dbReference>
<comment type="similarity">
    <text evidence="3 15">Belongs to the CDP-alcohol phosphatidyltransferase class-I family.</text>
</comment>
<evidence type="ECO:0000256" key="5">
    <source>
        <dbReference type="ARBA" id="ARBA00014944"/>
    </source>
</evidence>
<evidence type="ECO:0000256" key="6">
    <source>
        <dbReference type="ARBA" id="ARBA00022516"/>
    </source>
</evidence>
<reference evidence="17 18" key="1">
    <citation type="submission" date="2020-08" db="EMBL/GenBank/DDBJ databases">
        <title>Functional genomics of gut bacteria from endangered species of beetles.</title>
        <authorList>
            <person name="Carlos-Shanley C."/>
        </authorList>
    </citation>
    <scope>NUCLEOTIDE SEQUENCE [LARGE SCALE GENOMIC DNA]</scope>
    <source>
        <strain evidence="17 18">S00202</strain>
    </source>
</reference>
<evidence type="ECO:0000256" key="9">
    <source>
        <dbReference type="ARBA" id="ARBA00022989"/>
    </source>
</evidence>
<dbReference type="RefSeq" id="WP_184683333.1">
    <property type="nucleotide sequence ID" value="NZ_JACHLL010000003.1"/>
</dbReference>
<keyword evidence="12" id="KW-0594">Phospholipid biosynthesis</keyword>
<keyword evidence="11 16" id="KW-0472">Membrane</keyword>
<dbReference type="PANTHER" id="PTHR14269:SF60">
    <property type="entry name" value="CARDIOLIPIN SYNTHASE (CMP-FORMING)"/>
    <property type="match status" value="1"/>
</dbReference>
<dbReference type="InterPro" id="IPR050324">
    <property type="entry name" value="CDP-alcohol_PTase-I"/>
</dbReference>
<feature type="transmembrane region" description="Helical" evidence="16">
    <location>
        <begin position="30"/>
        <end position="48"/>
    </location>
</feature>
<feature type="transmembrane region" description="Helical" evidence="16">
    <location>
        <begin position="123"/>
        <end position="145"/>
    </location>
</feature>
<evidence type="ECO:0000256" key="2">
    <source>
        <dbReference type="ARBA" id="ARBA00005042"/>
    </source>
</evidence>
<evidence type="ECO:0000256" key="10">
    <source>
        <dbReference type="ARBA" id="ARBA00023098"/>
    </source>
</evidence>
<dbReference type="GO" id="GO:0008444">
    <property type="term" value="F:CDP-diacylglycerol-glycerol-3-phosphate 3-phosphatidyltransferase activity"/>
    <property type="evidence" value="ECO:0007669"/>
    <property type="project" value="UniProtKB-EC"/>
</dbReference>
<dbReference type="PANTHER" id="PTHR14269">
    <property type="entry name" value="CDP-DIACYLGLYCEROL--GLYCEROL-3-PHOSPHATE 3-PHOSPHATIDYLTRANSFERASE-RELATED"/>
    <property type="match status" value="1"/>
</dbReference>
<dbReference type="GO" id="GO:0016020">
    <property type="term" value="C:membrane"/>
    <property type="evidence" value="ECO:0007669"/>
    <property type="project" value="UniProtKB-SubCell"/>
</dbReference>
<accession>A0A7X0ESB2</accession>
<keyword evidence="13" id="KW-1208">Phospholipid metabolism</keyword>
<comment type="pathway">
    <text evidence="2">Phospholipid metabolism; phosphatidylglycerol biosynthesis; phosphatidylglycerol from CDP-diacylglycerol: step 1/2.</text>
</comment>
<evidence type="ECO:0000256" key="16">
    <source>
        <dbReference type="SAM" id="Phobius"/>
    </source>
</evidence>
<sequence>MRQLPNLLTVLRLLLTIPIAWLLLAERHGQALGLFAVAGFTDALDGFLARRFKWITRLGSILDPIADKLLLVTSYLCLSLTAVLPWWLTAVVLLRDLLIVSGASLFRYLVGPLQFRPTWLGKLSTLLQIVLVLAVLLELSILPAFAEVRPALVITVLLLAVLSGGHYVWVWGHKYRSARLRA</sequence>
<evidence type="ECO:0000256" key="13">
    <source>
        <dbReference type="ARBA" id="ARBA00023264"/>
    </source>
</evidence>
<feature type="transmembrane region" description="Helical" evidence="16">
    <location>
        <begin position="69"/>
        <end position="87"/>
    </location>
</feature>
<organism evidence="17 18">
    <name type="scientific">Pseudomonas fluvialis</name>
    <dbReference type="NCBI Taxonomy" id="1793966"/>
    <lineage>
        <taxon>Bacteria</taxon>
        <taxon>Pseudomonadati</taxon>
        <taxon>Pseudomonadota</taxon>
        <taxon>Gammaproteobacteria</taxon>
        <taxon>Pseudomonadales</taxon>
        <taxon>Pseudomonadaceae</taxon>
        <taxon>Pseudomonas</taxon>
    </lineage>
</organism>
<protein>
    <recommendedName>
        <fullName evidence="5">CDP-diacylglycerol--glycerol-3-phosphate 3-phosphatidyltransferase</fullName>
        <ecNumber evidence="4">2.7.8.5</ecNumber>
    </recommendedName>
</protein>
<dbReference type="InterPro" id="IPR048254">
    <property type="entry name" value="CDP_ALCOHOL_P_TRANSF_CS"/>
</dbReference>
<dbReference type="GO" id="GO:0032049">
    <property type="term" value="P:cardiolipin biosynthetic process"/>
    <property type="evidence" value="ECO:0007669"/>
    <property type="project" value="TreeGrafter"/>
</dbReference>
<dbReference type="GO" id="GO:0043337">
    <property type="term" value="F:cardiolipin synthase (CMP-forming)"/>
    <property type="evidence" value="ECO:0007669"/>
    <property type="project" value="TreeGrafter"/>
</dbReference>
<comment type="subcellular location">
    <subcellularLocation>
        <location evidence="1">Membrane</location>
        <topology evidence="1">Multi-pass membrane protein</topology>
    </subcellularLocation>
</comment>
<dbReference type="PROSITE" id="PS00379">
    <property type="entry name" value="CDP_ALCOHOL_P_TRANSF"/>
    <property type="match status" value="1"/>
</dbReference>
<evidence type="ECO:0000256" key="8">
    <source>
        <dbReference type="ARBA" id="ARBA00022692"/>
    </source>
</evidence>
<dbReference type="EMBL" id="JACHLL010000003">
    <property type="protein sequence ID" value="MBB6342108.1"/>
    <property type="molecule type" value="Genomic_DNA"/>
</dbReference>
<evidence type="ECO:0000256" key="11">
    <source>
        <dbReference type="ARBA" id="ARBA00023136"/>
    </source>
</evidence>
<keyword evidence="9 16" id="KW-1133">Transmembrane helix</keyword>
<feature type="transmembrane region" description="Helical" evidence="16">
    <location>
        <begin position="151"/>
        <end position="172"/>
    </location>
</feature>
<dbReference type="Gene3D" id="1.20.120.1760">
    <property type="match status" value="1"/>
</dbReference>
<comment type="caution">
    <text evidence="17">The sequence shown here is derived from an EMBL/GenBank/DDBJ whole genome shotgun (WGS) entry which is preliminary data.</text>
</comment>
<feature type="transmembrane region" description="Helical" evidence="16">
    <location>
        <begin position="93"/>
        <end position="111"/>
    </location>
</feature>
<keyword evidence="8 16" id="KW-0812">Transmembrane</keyword>
<evidence type="ECO:0000313" key="17">
    <source>
        <dbReference type="EMBL" id="MBB6342108.1"/>
    </source>
</evidence>
<comment type="catalytic activity">
    <reaction evidence="14">
        <text>a CDP-1,2-diacyl-sn-glycerol + sn-glycerol 3-phosphate = a 1,2-diacyl-sn-glycero-3-phospho-(1'-sn-glycero-3'-phosphate) + CMP + H(+)</text>
        <dbReference type="Rhea" id="RHEA:12593"/>
        <dbReference type="ChEBI" id="CHEBI:15378"/>
        <dbReference type="ChEBI" id="CHEBI:57597"/>
        <dbReference type="ChEBI" id="CHEBI:58332"/>
        <dbReference type="ChEBI" id="CHEBI:60110"/>
        <dbReference type="ChEBI" id="CHEBI:60377"/>
        <dbReference type="EC" id="2.7.8.5"/>
    </reaction>
</comment>
<keyword evidence="18" id="KW-1185">Reference proteome</keyword>
<evidence type="ECO:0000256" key="4">
    <source>
        <dbReference type="ARBA" id="ARBA00013170"/>
    </source>
</evidence>
<evidence type="ECO:0000256" key="3">
    <source>
        <dbReference type="ARBA" id="ARBA00010441"/>
    </source>
</evidence>
<evidence type="ECO:0000313" key="18">
    <source>
        <dbReference type="Proteomes" id="UP000557193"/>
    </source>
</evidence>
<gene>
    <name evidence="17" type="ORF">HNP49_002276</name>
</gene>
<evidence type="ECO:0000256" key="12">
    <source>
        <dbReference type="ARBA" id="ARBA00023209"/>
    </source>
</evidence>
<keyword evidence="6" id="KW-0444">Lipid biosynthesis</keyword>
<dbReference type="PIRSF" id="PIRSF000847">
    <property type="entry name" value="Phos_ph_gly_syn"/>
    <property type="match status" value="1"/>
</dbReference>
<dbReference type="AlphaFoldDB" id="A0A7X0ESB2"/>
<dbReference type="Proteomes" id="UP000557193">
    <property type="component" value="Unassembled WGS sequence"/>
</dbReference>
<dbReference type="EC" id="2.7.8.5" evidence="4"/>